<proteinExistence type="predicted"/>
<gene>
    <name evidence="1" type="ORF">DERYTH_LOCUS16978</name>
</gene>
<dbReference type="AlphaFoldDB" id="A0A9N9IWS3"/>
<dbReference type="Proteomes" id="UP000789405">
    <property type="component" value="Unassembled WGS sequence"/>
</dbReference>
<evidence type="ECO:0000313" key="2">
    <source>
        <dbReference type="Proteomes" id="UP000789405"/>
    </source>
</evidence>
<reference evidence="1" key="1">
    <citation type="submission" date="2021-06" db="EMBL/GenBank/DDBJ databases">
        <authorList>
            <person name="Kallberg Y."/>
            <person name="Tangrot J."/>
            <person name="Rosling A."/>
        </authorList>
    </citation>
    <scope>NUCLEOTIDE SEQUENCE</scope>
    <source>
        <strain evidence="1">MA453B</strain>
    </source>
</reference>
<comment type="caution">
    <text evidence="1">The sequence shown here is derived from an EMBL/GenBank/DDBJ whole genome shotgun (WGS) entry which is preliminary data.</text>
</comment>
<evidence type="ECO:0000313" key="1">
    <source>
        <dbReference type="EMBL" id="CAG8751841.1"/>
    </source>
</evidence>
<organism evidence="1 2">
    <name type="scientific">Dentiscutata erythropus</name>
    <dbReference type="NCBI Taxonomy" id="1348616"/>
    <lineage>
        <taxon>Eukaryota</taxon>
        <taxon>Fungi</taxon>
        <taxon>Fungi incertae sedis</taxon>
        <taxon>Mucoromycota</taxon>
        <taxon>Glomeromycotina</taxon>
        <taxon>Glomeromycetes</taxon>
        <taxon>Diversisporales</taxon>
        <taxon>Gigasporaceae</taxon>
        <taxon>Dentiscutata</taxon>
    </lineage>
</organism>
<dbReference type="EMBL" id="CAJVPY010015449">
    <property type="protein sequence ID" value="CAG8751841.1"/>
    <property type="molecule type" value="Genomic_DNA"/>
</dbReference>
<protein>
    <submittedName>
        <fullName evidence="1">17358_t:CDS:1</fullName>
    </submittedName>
</protein>
<feature type="non-terminal residue" evidence="1">
    <location>
        <position position="1"/>
    </location>
</feature>
<name>A0A9N9IWS3_9GLOM</name>
<dbReference type="OrthoDB" id="2387250at2759"/>
<sequence length="87" mass="10115">MAVGYLSHSLENLGDSALEHYLFKIAKARYLSNYSIVFEILEVLKDLLEKSNNKDETTSQDDKNATQEIKISIKLVDEIWNFYMPRD</sequence>
<keyword evidence="2" id="KW-1185">Reference proteome</keyword>
<accession>A0A9N9IWS3</accession>